<protein>
    <submittedName>
        <fullName evidence="2">Uncharacterized protein</fullName>
    </submittedName>
</protein>
<evidence type="ECO:0000313" key="3">
    <source>
        <dbReference type="Proteomes" id="UP001500064"/>
    </source>
</evidence>
<feature type="region of interest" description="Disordered" evidence="1">
    <location>
        <begin position="1"/>
        <end position="21"/>
    </location>
</feature>
<keyword evidence="3" id="KW-1185">Reference proteome</keyword>
<evidence type="ECO:0000313" key="2">
    <source>
        <dbReference type="EMBL" id="GAA1692793.1"/>
    </source>
</evidence>
<accession>A0ABN2HTB2</accession>
<dbReference type="EMBL" id="BAAAMU010000188">
    <property type="protein sequence ID" value="GAA1692793.1"/>
    <property type="molecule type" value="Genomic_DNA"/>
</dbReference>
<reference evidence="2 3" key="1">
    <citation type="journal article" date="2019" name="Int. J. Syst. Evol. Microbiol.">
        <title>The Global Catalogue of Microorganisms (GCM) 10K type strain sequencing project: providing services to taxonomists for standard genome sequencing and annotation.</title>
        <authorList>
            <consortium name="The Broad Institute Genomics Platform"/>
            <consortium name="The Broad Institute Genome Sequencing Center for Infectious Disease"/>
            <person name="Wu L."/>
            <person name="Ma J."/>
        </authorList>
    </citation>
    <scope>NUCLEOTIDE SEQUENCE [LARGE SCALE GENOMIC DNA]</scope>
    <source>
        <strain evidence="2 3">JCM 13929</strain>
    </source>
</reference>
<proteinExistence type="predicted"/>
<sequence length="55" mass="6119">MARSACLTRPAPAPPPARPAGVHACHRHLRIERTWSRIQAFVPARQRLTNLPALT</sequence>
<evidence type="ECO:0000256" key="1">
    <source>
        <dbReference type="SAM" id="MobiDB-lite"/>
    </source>
</evidence>
<gene>
    <name evidence="2" type="ORF">GCM10009733_105970</name>
</gene>
<dbReference type="Proteomes" id="UP001500064">
    <property type="component" value="Unassembled WGS sequence"/>
</dbReference>
<organism evidence="2 3">
    <name type="scientific">Nonomuraea maheshkhaliensis</name>
    <dbReference type="NCBI Taxonomy" id="419590"/>
    <lineage>
        <taxon>Bacteria</taxon>
        <taxon>Bacillati</taxon>
        <taxon>Actinomycetota</taxon>
        <taxon>Actinomycetes</taxon>
        <taxon>Streptosporangiales</taxon>
        <taxon>Streptosporangiaceae</taxon>
        <taxon>Nonomuraea</taxon>
    </lineage>
</organism>
<name>A0ABN2HTB2_9ACTN</name>
<comment type="caution">
    <text evidence="2">The sequence shown here is derived from an EMBL/GenBank/DDBJ whole genome shotgun (WGS) entry which is preliminary data.</text>
</comment>